<organism evidence="2">
    <name type="scientific">Brugia timori</name>
    <dbReference type="NCBI Taxonomy" id="42155"/>
    <lineage>
        <taxon>Eukaryota</taxon>
        <taxon>Metazoa</taxon>
        <taxon>Ecdysozoa</taxon>
        <taxon>Nematoda</taxon>
        <taxon>Chromadorea</taxon>
        <taxon>Rhabditida</taxon>
        <taxon>Spirurina</taxon>
        <taxon>Spiruromorpha</taxon>
        <taxon>Filarioidea</taxon>
        <taxon>Onchocercidae</taxon>
        <taxon>Brugia</taxon>
    </lineage>
</organism>
<keyword evidence="1" id="KW-0472">Membrane</keyword>
<feature type="transmembrane region" description="Helical" evidence="1">
    <location>
        <begin position="6"/>
        <end position="32"/>
    </location>
</feature>
<sequence>LENVFHGNWCLILILELFKFLSSACSVFLSVFKSVCKNPLNLGVSNFIYRFQGVENRLSNAVEISSNSVRFGHFMY</sequence>
<accession>A0A0R3QLB2</accession>
<keyword evidence="1" id="KW-1133">Transmembrane helix</keyword>
<dbReference type="AlphaFoldDB" id="A0A0R3QLB2"/>
<keyword evidence="1" id="KW-0812">Transmembrane</keyword>
<evidence type="ECO:0000256" key="1">
    <source>
        <dbReference type="SAM" id="Phobius"/>
    </source>
</evidence>
<evidence type="ECO:0000313" key="2">
    <source>
        <dbReference type="WBParaSite" id="BTMF_0000847201-mRNA-1"/>
    </source>
</evidence>
<name>A0A0R3QLB2_9BILA</name>
<dbReference type="WBParaSite" id="BTMF_0000847201-mRNA-1">
    <property type="protein sequence ID" value="BTMF_0000847201-mRNA-1"/>
    <property type="gene ID" value="BTMF_0000847201"/>
</dbReference>
<protein>
    <submittedName>
        <fullName evidence="2">Ovule protein</fullName>
    </submittedName>
</protein>
<proteinExistence type="predicted"/>
<reference evidence="2" key="1">
    <citation type="submission" date="2017-02" db="UniProtKB">
        <authorList>
            <consortium name="WormBaseParasite"/>
        </authorList>
    </citation>
    <scope>IDENTIFICATION</scope>
</reference>